<feature type="transmembrane region" description="Helical" evidence="1">
    <location>
        <begin position="212"/>
        <end position="229"/>
    </location>
</feature>
<feature type="transmembrane region" description="Helical" evidence="1">
    <location>
        <begin position="419"/>
        <end position="441"/>
    </location>
</feature>
<reference evidence="2" key="1">
    <citation type="journal article" date="2020" name="mSystems">
        <title>Genome- and Community-Level Interaction Insights into Carbon Utilization and Element Cycling Functions of Hydrothermarchaeota in Hydrothermal Sediment.</title>
        <authorList>
            <person name="Zhou Z."/>
            <person name="Liu Y."/>
            <person name="Xu W."/>
            <person name="Pan J."/>
            <person name="Luo Z.H."/>
            <person name="Li M."/>
        </authorList>
    </citation>
    <scope>NUCLEOTIDE SEQUENCE</scope>
    <source>
        <strain evidence="2">HyVt-388</strain>
    </source>
</reference>
<dbReference type="InterPro" id="IPR018580">
    <property type="entry name" value="Uncharacterised_YfhO"/>
</dbReference>
<evidence type="ECO:0000256" key="1">
    <source>
        <dbReference type="SAM" id="Phobius"/>
    </source>
</evidence>
<feature type="transmembrane region" description="Helical" evidence="1">
    <location>
        <begin position="190"/>
        <end position="206"/>
    </location>
</feature>
<proteinExistence type="predicted"/>
<keyword evidence="1" id="KW-0472">Membrane</keyword>
<dbReference type="AlphaFoldDB" id="A0A9C9ENQ2"/>
<feature type="transmembrane region" description="Helical" evidence="1">
    <location>
        <begin position="113"/>
        <end position="134"/>
    </location>
</feature>
<feature type="transmembrane region" description="Helical" evidence="1">
    <location>
        <begin position="320"/>
        <end position="337"/>
    </location>
</feature>
<feature type="transmembrane region" description="Helical" evidence="1">
    <location>
        <begin position="507"/>
        <end position="526"/>
    </location>
</feature>
<dbReference type="EMBL" id="DRIG01000095">
    <property type="protein sequence ID" value="HEC79319.1"/>
    <property type="molecule type" value="Genomic_DNA"/>
</dbReference>
<keyword evidence="1" id="KW-0812">Transmembrane</keyword>
<feature type="transmembrane region" description="Helical" evidence="1">
    <location>
        <begin position="141"/>
        <end position="159"/>
    </location>
</feature>
<dbReference type="Proteomes" id="UP000885826">
    <property type="component" value="Unassembled WGS sequence"/>
</dbReference>
<accession>A0A9C9ENQ2</accession>
<dbReference type="Pfam" id="PF09586">
    <property type="entry name" value="YfhO"/>
    <property type="match status" value="2"/>
</dbReference>
<protein>
    <recommendedName>
        <fullName evidence="4">YfhO family protein</fullName>
    </recommendedName>
</protein>
<feature type="transmembrane region" description="Helical" evidence="1">
    <location>
        <begin position="382"/>
        <end position="399"/>
    </location>
</feature>
<keyword evidence="1" id="KW-1133">Transmembrane helix</keyword>
<evidence type="ECO:0000313" key="2">
    <source>
        <dbReference type="EMBL" id="HEC79319.1"/>
    </source>
</evidence>
<dbReference type="PANTHER" id="PTHR38454">
    <property type="entry name" value="INTEGRAL MEMBRANE PROTEIN-RELATED"/>
    <property type="match status" value="1"/>
</dbReference>
<comment type="caution">
    <text evidence="2">The sequence shown here is derived from an EMBL/GenBank/DDBJ whole genome shotgun (WGS) entry which is preliminary data.</text>
</comment>
<gene>
    <name evidence="2" type="ORF">ENI34_09330</name>
</gene>
<name>A0A9C9ENQ2_UNCW3</name>
<dbReference type="PANTHER" id="PTHR38454:SF1">
    <property type="entry name" value="INTEGRAL MEMBRANE PROTEIN"/>
    <property type="match status" value="1"/>
</dbReference>
<feature type="transmembrane region" description="Helical" evidence="1">
    <location>
        <begin position="804"/>
        <end position="827"/>
    </location>
</feature>
<evidence type="ECO:0000313" key="3">
    <source>
        <dbReference type="Proteomes" id="UP000885826"/>
    </source>
</evidence>
<feature type="transmembrane region" description="Helical" evidence="1">
    <location>
        <begin position="32"/>
        <end position="49"/>
    </location>
</feature>
<feature type="transmembrane region" description="Helical" evidence="1">
    <location>
        <begin position="165"/>
        <end position="183"/>
    </location>
</feature>
<evidence type="ECO:0008006" key="4">
    <source>
        <dbReference type="Google" id="ProtNLM"/>
    </source>
</evidence>
<organism evidence="2 3">
    <name type="scientific">candidate division WOR-3 bacterium</name>
    <dbReference type="NCBI Taxonomy" id="2052148"/>
    <lineage>
        <taxon>Bacteria</taxon>
        <taxon>Bacteria division WOR-3</taxon>
    </lineage>
</organism>
<feature type="transmembrane region" description="Helical" evidence="1">
    <location>
        <begin position="344"/>
        <end position="370"/>
    </location>
</feature>
<sequence>MGKKKKKRKIKNKKETTVSAEPFFIEKQWDKIIIILLFLLPLLYFASFLNSNKMIGGSDYLNGGYPFEAWTVEQPEMPLWYPHVFGGVPVLGSPVGGPLAPLAQLRVFIPPHVVLALTFIIFFFLAGLGTYLYLKEIGLSQYSAAVGAVIYQFIGNLATTPMAGHAGRAASVAMFPLLIFFIHRGLRTKKILFFLLFSFAAAFTFYEGHFQITYYSLLFILCYVLYYFISRRKELSKKDYFRFVGYGVFSIAVLCLLMAAVWLPVLGGLGIVARGVERGYEYAVSWAMPPLELIDLVIPGYSGILDNYWGFNTFKIHLEYFGLLALILSVFTIILFWKKRYVKFYTIASLIALLVALGGATPVFRIFYTLVPGFKLTRAPSLIFYLVSFAFVVLGTIGFDNLIVHPDKIKNRKFVQRNFLIISGIIAGALLITGLICAAGSDSIVTSMQQSFGSQLINQWGKRAAEMKLMLISKNFPNFLMGIWRSLLFSVMILAVVFLGLNKRLRLWNFAVIAIIITLFDQLPLMRKFLPSAPAPAKYYAADDVVRFIKKDKAVFRVFPTLYCEHARDLYFLYHDIQSVGGYIPNPIQRYQDFIGAGTSVMFSPANLFTLPGQTDSTDRFCYKFINMLNIKYIIGPILPEDISRYDPQSQQTIIGLREYFSEFNLVFRGRQYSVYRNSGFLPRAYLVSDYLVAKDSAILDILKSPEYEPEATVILEKEPSVSGLKRGLPMVPAEIIKYSANEVVCGIETPYPGFLVLADNWHPDWKVFVDGKEQELYRADYTFRAVHVPAGDHEVVFKYISPYFNIGSVISIITLVLSVLLCIAAIKLRL</sequence>
<feature type="transmembrane region" description="Helical" evidence="1">
    <location>
        <begin position="479"/>
        <end position="500"/>
    </location>
</feature>
<feature type="transmembrane region" description="Helical" evidence="1">
    <location>
        <begin position="241"/>
        <end position="263"/>
    </location>
</feature>